<organism evidence="1 2">
    <name type="scientific">Caerostris extrusa</name>
    <name type="common">Bark spider</name>
    <name type="synonym">Caerostris bankana</name>
    <dbReference type="NCBI Taxonomy" id="172846"/>
    <lineage>
        <taxon>Eukaryota</taxon>
        <taxon>Metazoa</taxon>
        <taxon>Ecdysozoa</taxon>
        <taxon>Arthropoda</taxon>
        <taxon>Chelicerata</taxon>
        <taxon>Arachnida</taxon>
        <taxon>Araneae</taxon>
        <taxon>Araneomorphae</taxon>
        <taxon>Entelegynae</taxon>
        <taxon>Araneoidea</taxon>
        <taxon>Araneidae</taxon>
        <taxon>Caerostris</taxon>
    </lineage>
</organism>
<gene>
    <name evidence="1" type="ORF">CEXT_268811</name>
</gene>
<dbReference type="EMBL" id="BPLR01005563">
    <property type="protein sequence ID" value="GIY03308.1"/>
    <property type="molecule type" value="Genomic_DNA"/>
</dbReference>
<comment type="caution">
    <text evidence="1">The sequence shown here is derived from an EMBL/GenBank/DDBJ whole genome shotgun (WGS) entry which is preliminary data.</text>
</comment>
<evidence type="ECO:0000313" key="1">
    <source>
        <dbReference type="EMBL" id="GIY03308.1"/>
    </source>
</evidence>
<proteinExistence type="predicted"/>
<accession>A0AAV4Q046</accession>
<evidence type="ECO:0000313" key="2">
    <source>
        <dbReference type="Proteomes" id="UP001054945"/>
    </source>
</evidence>
<sequence>MRSALRRGKGSALNTVYVGVEFYVQLDDRMCFQDGSNNFVQDQIASFMCEIPEYMAQGILKLLEDRINGSILMISKNLGTKYIGFQEEFKNVPLE</sequence>
<keyword evidence="2" id="KW-1185">Reference proteome</keyword>
<reference evidence="1 2" key="1">
    <citation type="submission" date="2021-06" db="EMBL/GenBank/DDBJ databases">
        <title>Caerostris extrusa draft genome.</title>
        <authorList>
            <person name="Kono N."/>
            <person name="Arakawa K."/>
        </authorList>
    </citation>
    <scope>NUCLEOTIDE SEQUENCE [LARGE SCALE GENOMIC DNA]</scope>
</reference>
<protein>
    <submittedName>
        <fullName evidence="1">Uncharacterized protein</fullName>
    </submittedName>
</protein>
<dbReference type="AlphaFoldDB" id="A0AAV4Q046"/>
<dbReference type="Proteomes" id="UP001054945">
    <property type="component" value="Unassembled WGS sequence"/>
</dbReference>
<name>A0AAV4Q046_CAEEX</name>